<evidence type="ECO:0000313" key="2">
    <source>
        <dbReference type="Proteomes" id="UP000195442"/>
    </source>
</evidence>
<dbReference type="AlphaFoldDB" id="A0A1R4H5L7"/>
<sequence>MNQKLKNQVISHFAEDWGVSSPQFSVCEKIFNYLLSRPKNQLKHLTHGSLKVAIGEYRSDVDVLKAIQYLCGDRVPVLSLHFELVDDQDNYLPLKDADIRDAKKTGKLVHPETGEYVENFEDKVLMYFTPSSLVQEVINGA</sequence>
<evidence type="ECO:0000313" key="1">
    <source>
        <dbReference type="EMBL" id="SJM91467.1"/>
    </source>
</evidence>
<proteinExistence type="predicted"/>
<dbReference type="EMBL" id="FUKJ01000140">
    <property type="protein sequence ID" value="SJM91467.1"/>
    <property type="molecule type" value="Genomic_DNA"/>
</dbReference>
<reference evidence="2" key="1">
    <citation type="submission" date="2017-02" db="EMBL/GenBank/DDBJ databases">
        <authorList>
            <person name="Daims H."/>
        </authorList>
    </citation>
    <scope>NUCLEOTIDE SEQUENCE [LARGE SCALE GENOMIC DNA]</scope>
</reference>
<organism evidence="1 2">
    <name type="scientific">Crenothrix polyspora</name>
    <dbReference type="NCBI Taxonomy" id="360316"/>
    <lineage>
        <taxon>Bacteria</taxon>
        <taxon>Pseudomonadati</taxon>
        <taxon>Pseudomonadota</taxon>
        <taxon>Gammaproteobacteria</taxon>
        <taxon>Methylococcales</taxon>
        <taxon>Crenotrichaceae</taxon>
        <taxon>Crenothrix</taxon>
    </lineage>
</organism>
<dbReference type="RefSeq" id="WP_087146546.1">
    <property type="nucleotide sequence ID" value="NZ_FUKJ01000140.1"/>
</dbReference>
<protein>
    <submittedName>
        <fullName evidence="1">Uncharacterized protein</fullName>
    </submittedName>
</protein>
<keyword evidence="2" id="KW-1185">Reference proteome</keyword>
<accession>A0A1R4H5L7</accession>
<gene>
    <name evidence="1" type="ORF">CRENPOLYSF2_2240002</name>
</gene>
<dbReference type="Proteomes" id="UP000195442">
    <property type="component" value="Unassembled WGS sequence"/>
</dbReference>
<name>A0A1R4H5L7_9GAMM</name>
<dbReference type="OrthoDB" id="7058586at2"/>